<keyword evidence="5" id="KW-0472">Membrane</keyword>
<evidence type="ECO:0000313" key="10">
    <source>
        <dbReference type="Proteomes" id="UP000654075"/>
    </source>
</evidence>
<dbReference type="InterPro" id="IPR007248">
    <property type="entry name" value="Mpv17_PMP22"/>
</dbReference>
<organism evidence="8 9">
    <name type="scientific">Polarella glacialis</name>
    <name type="common">Dinoflagellate</name>
    <dbReference type="NCBI Taxonomy" id="89957"/>
    <lineage>
        <taxon>Eukaryota</taxon>
        <taxon>Sar</taxon>
        <taxon>Alveolata</taxon>
        <taxon>Dinophyceae</taxon>
        <taxon>Suessiales</taxon>
        <taxon>Suessiaceae</taxon>
        <taxon>Polarella</taxon>
    </lineage>
</organism>
<gene>
    <name evidence="7" type="ORF">PGLA1383_LOCUS49361</name>
    <name evidence="8" type="ORF">PGLA2088_LOCUS42853</name>
</gene>
<evidence type="ECO:0000256" key="5">
    <source>
        <dbReference type="ARBA" id="ARBA00023136"/>
    </source>
</evidence>
<comment type="caution">
    <text evidence="8">The sequence shown here is derived from an EMBL/GenBank/DDBJ whole genome shotgun (WGS) entry which is preliminary data.</text>
</comment>
<dbReference type="Proteomes" id="UP000654075">
    <property type="component" value="Unassembled WGS sequence"/>
</dbReference>
<evidence type="ECO:0000313" key="9">
    <source>
        <dbReference type="Proteomes" id="UP000626109"/>
    </source>
</evidence>
<keyword evidence="4" id="KW-1133">Transmembrane helix</keyword>
<dbReference type="GO" id="GO:0005737">
    <property type="term" value="C:cytoplasm"/>
    <property type="evidence" value="ECO:0007669"/>
    <property type="project" value="TreeGrafter"/>
</dbReference>
<proteinExistence type="inferred from homology"/>
<sequence length="240" mass="26400">MLSCRAAACPGSRGVVAKLFSPSGLSSRGVNSSGLGLQRFSRWQRVSDLHERRPLLCSMFWGAAKGVSACVLSQVFLEQSGSINTEKVAAFCLWSTFPAGGGTHIAYGKLFPRFMPVITRAGLPHPQQKANIVKMVCLDNFVLAPAFWLPSLYAIQSAVDGGLEVFSSPGVVIDRAWQRYSGEWFEVCSLTWIMWVPLHTVTFSIIPTHFRVAFTSIMSLFTIMGISWQQSRLGMNQTVS</sequence>
<comment type="similarity">
    <text evidence="2 6">Belongs to the peroxisomal membrane protein PXMP2/4 family.</text>
</comment>
<name>A0A813LFI1_POLGL</name>
<dbReference type="GO" id="GO:0016020">
    <property type="term" value="C:membrane"/>
    <property type="evidence" value="ECO:0007669"/>
    <property type="project" value="UniProtKB-SubCell"/>
</dbReference>
<evidence type="ECO:0000256" key="1">
    <source>
        <dbReference type="ARBA" id="ARBA00004141"/>
    </source>
</evidence>
<dbReference type="Proteomes" id="UP000626109">
    <property type="component" value="Unassembled WGS sequence"/>
</dbReference>
<dbReference type="PANTHER" id="PTHR11266:SF21">
    <property type="entry name" value="ACT DOMAIN-CONTAINING PROTEIN"/>
    <property type="match status" value="1"/>
</dbReference>
<evidence type="ECO:0000256" key="2">
    <source>
        <dbReference type="ARBA" id="ARBA00006824"/>
    </source>
</evidence>
<protein>
    <submittedName>
        <fullName evidence="8">Uncharacterized protein</fullName>
    </submittedName>
</protein>
<dbReference type="EMBL" id="CAJNNV010030781">
    <property type="protein sequence ID" value="CAE8633489.1"/>
    <property type="molecule type" value="Genomic_DNA"/>
</dbReference>
<keyword evidence="3" id="KW-0812">Transmembrane</keyword>
<dbReference type="AlphaFoldDB" id="A0A813LFI1"/>
<evidence type="ECO:0000256" key="4">
    <source>
        <dbReference type="ARBA" id="ARBA00022989"/>
    </source>
</evidence>
<accession>A0A813LFI1</accession>
<evidence type="ECO:0000313" key="8">
    <source>
        <dbReference type="EMBL" id="CAE8722954.1"/>
    </source>
</evidence>
<reference evidence="8" key="1">
    <citation type="submission" date="2021-02" db="EMBL/GenBank/DDBJ databases">
        <authorList>
            <person name="Dougan E. K."/>
            <person name="Rhodes N."/>
            <person name="Thang M."/>
            <person name="Chan C."/>
        </authorList>
    </citation>
    <scope>NUCLEOTIDE SEQUENCE</scope>
</reference>
<keyword evidence="10" id="KW-1185">Reference proteome</keyword>
<dbReference type="Pfam" id="PF04117">
    <property type="entry name" value="Mpv17_PMP22"/>
    <property type="match status" value="1"/>
</dbReference>
<evidence type="ECO:0000256" key="6">
    <source>
        <dbReference type="RuleBase" id="RU363053"/>
    </source>
</evidence>
<dbReference type="OrthoDB" id="10267969at2759"/>
<dbReference type="PANTHER" id="PTHR11266">
    <property type="entry name" value="PEROXISOMAL MEMBRANE PROTEIN 2, PXMP2 MPV17"/>
    <property type="match status" value="1"/>
</dbReference>
<comment type="subcellular location">
    <subcellularLocation>
        <location evidence="1">Membrane</location>
        <topology evidence="1">Multi-pass membrane protein</topology>
    </subcellularLocation>
</comment>
<dbReference type="EMBL" id="CAJNNW010034508">
    <property type="protein sequence ID" value="CAE8722954.1"/>
    <property type="molecule type" value="Genomic_DNA"/>
</dbReference>
<evidence type="ECO:0000313" key="7">
    <source>
        <dbReference type="EMBL" id="CAE8633489.1"/>
    </source>
</evidence>
<evidence type="ECO:0000256" key="3">
    <source>
        <dbReference type="ARBA" id="ARBA00022692"/>
    </source>
</evidence>